<gene>
    <name evidence="3" type="ORF">DAX73_26605</name>
    <name evidence="2" type="ORF">DAX92_26680</name>
</gene>
<comment type="caution">
    <text evidence="2">The sequence shown here is derived from an EMBL/GenBank/DDBJ whole genome shotgun (WGS) entry which is preliminary data.</text>
</comment>
<dbReference type="InterPro" id="IPR025188">
    <property type="entry name" value="DUF4113"/>
</dbReference>
<sequence>MAPEWQMKRNMLSLTYMTQWRGITLI</sequence>
<name>A0A7Z1TAB7_SALET</name>
<protein>
    <recommendedName>
        <fullName evidence="1">DUF4113 domain-containing protein</fullName>
    </recommendedName>
</protein>
<proteinExistence type="predicted"/>
<organism evidence="2 5">
    <name type="scientific">Salmonella enterica I</name>
    <dbReference type="NCBI Taxonomy" id="59201"/>
    <lineage>
        <taxon>Bacteria</taxon>
        <taxon>Pseudomonadati</taxon>
        <taxon>Pseudomonadota</taxon>
        <taxon>Gammaproteobacteria</taxon>
        <taxon>Enterobacterales</taxon>
        <taxon>Enterobacteriaceae</taxon>
        <taxon>Salmonella</taxon>
    </lineage>
</organism>
<dbReference type="AlphaFoldDB" id="A0A7Z1TAB7"/>
<dbReference type="Pfam" id="PF13438">
    <property type="entry name" value="DUF4113"/>
    <property type="match status" value="1"/>
</dbReference>
<dbReference type="Proteomes" id="UP000251540">
    <property type="component" value="Unassembled WGS sequence"/>
</dbReference>
<reference evidence="4 5" key="1">
    <citation type="submission" date="2018-04" db="EMBL/GenBank/DDBJ databases">
        <title>Whole genome sequencing of Salmonella enterica.</title>
        <authorList>
            <person name="Bell R."/>
        </authorList>
    </citation>
    <scope>NUCLEOTIDE SEQUENCE [LARGE SCALE GENOMIC DNA]</scope>
    <source>
        <strain evidence="2 5">CFSAN058609</strain>
        <strain evidence="3 4">CFSAN058610</strain>
    </source>
</reference>
<feature type="domain" description="DUF4113" evidence="1">
    <location>
        <begin position="2"/>
        <end position="23"/>
    </location>
</feature>
<evidence type="ECO:0000313" key="2">
    <source>
        <dbReference type="EMBL" id="PUF26993.1"/>
    </source>
</evidence>
<evidence type="ECO:0000313" key="4">
    <source>
        <dbReference type="Proteomes" id="UP000251351"/>
    </source>
</evidence>
<dbReference type="EMBL" id="QARO01000047">
    <property type="protein sequence ID" value="PUF51788.1"/>
    <property type="molecule type" value="Genomic_DNA"/>
</dbReference>
<dbReference type="Proteomes" id="UP000251351">
    <property type="component" value="Unassembled WGS sequence"/>
</dbReference>
<evidence type="ECO:0000313" key="3">
    <source>
        <dbReference type="EMBL" id="PUF51788.1"/>
    </source>
</evidence>
<accession>A0A7Z1TAB7</accession>
<evidence type="ECO:0000259" key="1">
    <source>
        <dbReference type="Pfam" id="PF13438"/>
    </source>
</evidence>
<dbReference type="EMBL" id="QARP01000050">
    <property type="protein sequence ID" value="PUF26993.1"/>
    <property type="molecule type" value="Genomic_DNA"/>
</dbReference>
<evidence type="ECO:0000313" key="5">
    <source>
        <dbReference type="Proteomes" id="UP000251540"/>
    </source>
</evidence>